<dbReference type="InterPro" id="IPR011251">
    <property type="entry name" value="Luciferase-like_dom"/>
</dbReference>
<feature type="domain" description="Luciferase-like" evidence="2">
    <location>
        <begin position="16"/>
        <end position="306"/>
    </location>
</feature>
<gene>
    <name evidence="3" type="primary">fgd_1</name>
    <name evidence="3" type="ORF">GCM10025751_30430</name>
</gene>
<dbReference type="CDD" id="cd01097">
    <property type="entry name" value="Tetrahydromethanopterin_reductase"/>
    <property type="match status" value="1"/>
</dbReference>
<accession>A0AAV3UJA1</accession>
<keyword evidence="1" id="KW-0560">Oxidoreductase</keyword>
<dbReference type="PANTHER" id="PTHR43244:SF1">
    <property type="entry name" value="5,10-METHYLENETETRAHYDROMETHANOPTERIN REDUCTASE"/>
    <property type="match status" value="1"/>
</dbReference>
<dbReference type="InterPro" id="IPR036661">
    <property type="entry name" value="Luciferase-like_sf"/>
</dbReference>
<protein>
    <submittedName>
        <fullName evidence="3">Glucose-6-phosphate dehydrogenase (Coenzyme-F420)</fullName>
    </submittedName>
</protein>
<proteinExistence type="predicted"/>
<dbReference type="EMBL" id="BAABKX010000013">
    <property type="protein sequence ID" value="GAA5053317.1"/>
    <property type="molecule type" value="Genomic_DNA"/>
</dbReference>
<name>A0AAV3UJA1_9EURY</name>
<organism evidence="3 4">
    <name type="scientific">Haladaptatus pallidirubidus</name>
    <dbReference type="NCBI Taxonomy" id="1008152"/>
    <lineage>
        <taxon>Archaea</taxon>
        <taxon>Methanobacteriati</taxon>
        <taxon>Methanobacteriota</taxon>
        <taxon>Stenosarchaea group</taxon>
        <taxon>Halobacteria</taxon>
        <taxon>Halobacteriales</taxon>
        <taxon>Haladaptataceae</taxon>
        <taxon>Haladaptatus</taxon>
    </lineage>
</organism>
<dbReference type="AlphaFoldDB" id="A0AAV3UJA1"/>
<reference evidence="3 4" key="1">
    <citation type="journal article" date="2019" name="Int. J. Syst. Evol. Microbiol.">
        <title>The Global Catalogue of Microorganisms (GCM) 10K type strain sequencing project: providing services to taxonomists for standard genome sequencing and annotation.</title>
        <authorList>
            <consortium name="The Broad Institute Genomics Platform"/>
            <consortium name="The Broad Institute Genome Sequencing Center for Infectious Disease"/>
            <person name="Wu L."/>
            <person name="Ma J."/>
        </authorList>
    </citation>
    <scope>NUCLEOTIDE SEQUENCE [LARGE SCALE GENOMIC DNA]</scope>
    <source>
        <strain evidence="3 4">JCM 17504</strain>
    </source>
</reference>
<evidence type="ECO:0000313" key="4">
    <source>
        <dbReference type="Proteomes" id="UP001501729"/>
    </source>
</evidence>
<sequence length="332" mass="37575">MGLEIHYNVYGCFREPRADVELAKKAVDAGFEGIWIGDHFMPWIDSRPFTHHMLPWFGTLMAEIPDVPVGTSVTCPMLRYRPPLLAQGIATLDNMYPGRFNLGVGVGEALNESHFLDGGWPSWSKRSVMLVEALDVMESLWTSDSYIFHRGNHFEYDQLKLYTRPKSDIPIHWAAWGPKSCRKAGRHADHLLTAAPAEQIEEHIIPNYRRGLEDAGREFANRDVTTEFAANVGNPDDLVAEIRERGEHVPDDTELGNPDPRSIQRVADTRLAELSDEEIRDGHNITDDPDELVADIRRLEEAGVTRVLVGSHCGDPYRTIEAFENHVFPELR</sequence>
<dbReference type="Proteomes" id="UP001501729">
    <property type="component" value="Unassembled WGS sequence"/>
</dbReference>
<dbReference type="SUPFAM" id="SSF51679">
    <property type="entry name" value="Bacterial luciferase-like"/>
    <property type="match status" value="1"/>
</dbReference>
<dbReference type="PANTHER" id="PTHR43244">
    <property type="match status" value="1"/>
</dbReference>
<evidence type="ECO:0000256" key="1">
    <source>
        <dbReference type="ARBA" id="ARBA00023002"/>
    </source>
</evidence>
<comment type="caution">
    <text evidence="3">The sequence shown here is derived from an EMBL/GenBank/DDBJ whole genome shotgun (WGS) entry which is preliminary data.</text>
</comment>
<dbReference type="Gene3D" id="3.20.20.30">
    <property type="entry name" value="Luciferase-like domain"/>
    <property type="match status" value="1"/>
</dbReference>
<dbReference type="GeneID" id="68616904"/>
<dbReference type="Pfam" id="PF00296">
    <property type="entry name" value="Bac_luciferase"/>
    <property type="match status" value="1"/>
</dbReference>
<evidence type="ECO:0000259" key="2">
    <source>
        <dbReference type="Pfam" id="PF00296"/>
    </source>
</evidence>
<keyword evidence="4" id="KW-1185">Reference proteome</keyword>
<dbReference type="InterPro" id="IPR050564">
    <property type="entry name" value="F420-G6PD/mer"/>
</dbReference>
<dbReference type="RefSeq" id="WP_227778167.1">
    <property type="nucleotide sequence ID" value="NZ_BAABKX010000013.1"/>
</dbReference>
<evidence type="ECO:0000313" key="3">
    <source>
        <dbReference type="EMBL" id="GAA5053317.1"/>
    </source>
</evidence>
<dbReference type="GO" id="GO:0016705">
    <property type="term" value="F:oxidoreductase activity, acting on paired donors, with incorporation or reduction of molecular oxygen"/>
    <property type="evidence" value="ECO:0007669"/>
    <property type="project" value="InterPro"/>
</dbReference>